<keyword evidence="3" id="KW-0963">Cytoplasm</keyword>
<dbReference type="Pfam" id="PF08699">
    <property type="entry name" value="ArgoL1"/>
    <property type="match status" value="1"/>
</dbReference>
<dbReference type="SUPFAM" id="SSF53098">
    <property type="entry name" value="Ribonuclease H-like"/>
    <property type="match status" value="1"/>
</dbReference>
<evidence type="ECO:0000256" key="2">
    <source>
        <dbReference type="ARBA" id="ARBA00022473"/>
    </source>
</evidence>
<keyword evidence="2" id="KW-0217">Developmental protein</keyword>
<dbReference type="Gene3D" id="3.40.50.2300">
    <property type="match status" value="1"/>
</dbReference>
<dbReference type="InterPro" id="IPR014811">
    <property type="entry name" value="ArgoL1"/>
</dbReference>
<dbReference type="GO" id="GO:0005737">
    <property type="term" value="C:cytoplasm"/>
    <property type="evidence" value="ECO:0007669"/>
    <property type="project" value="UniProtKB-SubCell"/>
</dbReference>
<dbReference type="GO" id="GO:0003723">
    <property type="term" value="F:RNA binding"/>
    <property type="evidence" value="ECO:0007669"/>
    <property type="project" value="UniProtKB-KW"/>
</dbReference>
<evidence type="ECO:0000256" key="3">
    <source>
        <dbReference type="ARBA" id="ARBA00022490"/>
    </source>
</evidence>
<proteinExistence type="inferred from homology"/>
<keyword evidence="9" id="KW-1185">Reference proteome</keyword>
<name>A0AAV4T9V1_CAEEX</name>
<dbReference type="Pfam" id="PF02170">
    <property type="entry name" value="PAZ"/>
    <property type="match status" value="1"/>
</dbReference>
<accession>A0AAV4T9V1</accession>
<dbReference type="PROSITE" id="PS50821">
    <property type="entry name" value="PAZ"/>
    <property type="match status" value="1"/>
</dbReference>
<dbReference type="SUPFAM" id="SSF101690">
    <property type="entry name" value="PAZ domain"/>
    <property type="match status" value="1"/>
</dbReference>
<evidence type="ECO:0000256" key="6">
    <source>
        <dbReference type="ARBA" id="ARBA00038291"/>
    </source>
</evidence>
<comment type="similarity">
    <text evidence="6">Belongs to the argonaute family. Piwi subfamily.</text>
</comment>
<dbReference type="InterPro" id="IPR003100">
    <property type="entry name" value="PAZ_dom"/>
</dbReference>
<dbReference type="FunFam" id="2.170.260.10:FF:000003">
    <property type="entry name" value="Piwi-like RNA-mediated gene silencing 2"/>
    <property type="match status" value="1"/>
</dbReference>
<dbReference type="CDD" id="cd02845">
    <property type="entry name" value="PAZ_piwi_like"/>
    <property type="match status" value="1"/>
</dbReference>
<dbReference type="Proteomes" id="UP001054945">
    <property type="component" value="Unassembled WGS sequence"/>
</dbReference>
<dbReference type="EMBL" id="BPLR01010794">
    <property type="protein sequence ID" value="GIY42046.1"/>
    <property type="molecule type" value="Genomic_DNA"/>
</dbReference>
<evidence type="ECO:0000256" key="1">
    <source>
        <dbReference type="ARBA" id="ARBA00004496"/>
    </source>
</evidence>
<reference evidence="8 9" key="1">
    <citation type="submission" date="2021-06" db="EMBL/GenBank/DDBJ databases">
        <title>Caerostris extrusa draft genome.</title>
        <authorList>
            <person name="Kono N."/>
            <person name="Arakawa K."/>
        </authorList>
    </citation>
    <scope>NUCLEOTIDE SEQUENCE [LARGE SCALE GENOMIC DNA]</scope>
</reference>
<dbReference type="InterPro" id="IPR036085">
    <property type="entry name" value="PAZ_dom_sf"/>
</dbReference>
<evidence type="ECO:0000256" key="5">
    <source>
        <dbReference type="ARBA" id="ARBA00023158"/>
    </source>
</evidence>
<dbReference type="Gene3D" id="2.170.260.10">
    <property type="entry name" value="paz domain"/>
    <property type="match status" value="1"/>
</dbReference>
<sequence>MVQVGRNFFDPQGGIPVPQHSLEIWPGYVTAVQEYEGGVMLNCDASFRVLRNITAKHLIQNIMAGKGNVRDEVVKALVGCVVLTRYNNKTYTIDDIEWNLNPNSSFTTSSGLETTFFDYYKRSYDIVIKDLGQPLLINKPKKKRDSKGVMRDIAVHTRVHPESRQLALQKFITNVHNNPEAKSCFDSWNLELVSLPINLDGRSLEPEFLDFGGGTKVSAGPEADWGRQITHHNVLVPVHFVKWAVIFPKRDSGKIREFVKMLRNVCPKMGIDVKEPQYVEILNDRTETYCEAIKDMINPTHFKLL</sequence>
<comment type="caution">
    <text evidence="8">The sequence shown here is derived from an EMBL/GenBank/DDBJ whole genome shotgun (WGS) entry which is preliminary data.</text>
</comment>
<feature type="domain" description="PAZ" evidence="7">
    <location>
        <begin position="54"/>
        <end position="150"/>
    </location>
</feature>
<dbReference type="AlphaFoldDB" id="A0AAV4T9V1"/>
<dbReference type="GO" id="GO:0034587">
    <property type="term" value="P:piRNA processing"/>
    <property type="evidence" value="ECO:0007669"/>
    <property type="project" value="UniProtKB-ARBA"/>
</dbReference>
<gene>
    <name evidence="8" type="primary">AGO3</name>
    <name evidence="8" type="ORF">CEXT_115871</name>
</gene>
<comment type="subcellular location">
    <subcellularLocation>
        <location evidence="1">Cytoplasm</location>
    </subcellularLocation>
</comment>
<protein>
    <submittedName>
        <fullName evidence="8">Piwi-like protein Ago3</fullName>
    </submittedName>
</protein>
<evidence type="ECO:0000313" key="8">
    <source>
        <dbReference type="EMBL" id="GIY42046.1"/>
    </source>
</evidence>
<evidence type="ECO:0000256" key="4">
    <source>
        <dbReference type="ARBA" id="ARBA00022884"/>
    </source>
</evidence>
<dbReference type="InterPro" id="IPR012337">
    <property type="entry name" value="RNaseH-like_sf"/>
</dbReference>
<keyword evidence="5" id="KW-0943">RNA-mediated gene silencing</keyword>
<keyword evidence="4" id="KW-0694">RNA-binding</keyword>
<dbReference type="PANTHER" id="PTHR22891">
    <property type="entry name" value="EUKARYOTIC TRANSLATION INITIATION FACTOR 2C"/>
    <property type="match status" value="1"/>
</dbReference>
<organism evidence="8 9">
    <name type="scientific">Caerostris extrusa</name>
    <name type="common">Bark spider</name>
    <name type="synonym">Caerostris bankana</name>
    <dbReference type="NCBI Taxonomy" id="172846"/>
    <lineage>
        <taxon>Eukaryota</taxon>
        <taxon>Metazoa</taxon>
        <taxon>Ecdysozoa</taxon>
        <taxon>Arthropoda</taxon>
        <taxon>Chelicerata</taxon>
        <taxon>Arachnida</taxon>
        <taxon>Araneae</taxon>
        <taxon>Araneomorphae</taxon>
        <taxon>Entelegynae</taxon>
        <taxon>Araneoidea</taxon>
        <taxon>Araneidae</taxon>
        <taxon>Caerostris</taxon>
    </lineage>
</organism>
<evidence type="ECO:0000313" key="9">
    <source>
        <dbReference type="Proteomes" id="UP001054945"/>
    </source>
</evidence>
<evidence type="ECO:0000259" key="7">
    <source>
        <dbReference type="PROSITE" id="PS50821"/>
    </source>
</evidence>
<dbReference type="SMART" id="SM00949">
    <property type="entry name" value="PAZ"/>
    <property type="match status" value="1"/>
</dbReference>